<comment type="function">
    <text evidence="2">May be involved in the metabolism of insect hormones and in the breakdown of synthetic insecticides.</text>
</comment>
<dbReference type="InterPro" id="IPR001128">
    <property type="entry name" value="Cyt_P450"/>
</dbReference>
<comment type="cofactor">
    <cofactor evidence="1 14">
        <name>heme</name>
        <dbReference type="ChEBI" id="CHEBI:30413"/>
    </cofactor>
</comment>
<evidence type="ECO:0000256" key="10">
    <source>
        <dbReference type="ARBA" id="ARBA00023002"/>
    </source>
</evidence>
<organism evidence="16 17">
    <name type="scientific">Photinus pyralis</name>
    <name type="common">Common eastern firefly</name>
    <name type="synonym">Lampyris pyralis</name>
    <dbReference type="NCBI Taxonomy" id="7054"/>
    <lineage>
        <taxon>Eukaryota</taxon>
        <taxon>Metazoa</taxon>
        <taxon>Ecdysozoa</taxon>
        <taxon>Arthropoda</taxon>
        <taxon>Hexapoda</taxon>
        <taxon>Insecta</taxon>
        <taxon>Pterygota</taxon>
        <taxon>Neoptera</taxon>
        <taxon>Endopterygota</taxon>
        <taxon>Coleoptera</taxon>
        <taxon>Polyphaga</taxon>
        <taxon>Elateriformia</taxon>
        <taxon>Elateroidea</taxon>
        <taxon>Lampyridae</taxon>
        <taxon>Lampyrinae</taxon>
        <taxon>Photinus</taxon>
    </lineage>
</organism>
<dbReference type="PRINTS" id="PR00385">
    <property type="entry name" value="P450"/>
</dbReference>
<evidence type="ECO:0000256" key="14">
    <source>
        <dbReference type="PIRSR" id="PIRSR602403-1"/>
    </source>
</evidence>
<evidence type="ECO:0000256" key="2">
    <source>
        <dbReference type="ARBA" id="ARBA00003690"/>
    </source>
</evidence>
<reference evidence="16 17" key="1">
    <citation type="journal article" date="2018" name="Elife">
        <title>Firefly genomes illuminate parallel origins of bioluminescence in beetles.</title>
        <authorList>
            <person name="Fallon T.R."/>
            <person name="Lower S.E."/>
            <person name="Chang C.H."/>
            <person name="Bessho-Uehara M."/>
            <person name="Martin G.J."/>
            <person name="Bewick A.J."/>
            <person name="Behringer M."/>
            <person name="Debat H.J."/>
            <person name="Wong I."/>
            <person name="Day J.C."/>
            <person name="Suvorov A."/>
            <person name="Silva C.J."/>
            <person name="Stanger-Hall K.F."/>
            <person name="Hall D.W."/>
            <person name="Schmitz R.J."/>
            <person name="Nelson D.R."/>
            <person name="Lewis S.M."/>
            <person name="Shigenobu S."/>
            <person name="Bybee S.M."/>
            <person name="Larracuente A.M."/>
            <person name="Oba Y."/>
            <person name="Weng J.K."/>
        </authorList>
    </citation>
    <scope>NUCLEOTIDE SEQUENCE [LARGE SCALE GENOMIC DNA]</scope>
    <source>
        <strain evidence="16">1611_PpyrPB1</strain>
        <tissue evidence="16">Whole body</tissue>
    </source>
</reference>
<dbReference type="PANTHER" id="PTHR24292:SF54">
    <property type="entry name" value="CYP9F3-RELATED"/>
    <property type="match status" value="1"/>
</dbReference>
<evidence type="ECO:0000256" key="6">
    <source>
        <dbReference type="ARBA" id="ARBA00022617"/>
    </source>
</evidence>
<dbReference type="Gene3D" id="1.10.630.10">
    <property type="entry name" value="Cytochrome P450"/>
    <property type="match status" value="1"/>
</dbReference>
<evidence type="ECO:0000313" key="16">
    <source>
        <dbReference type="EMBL" id="KAB0793380.1"/>
    </source>
</evidence>
<evidence type="ECO:0000313" key="17">
    <source>
        <dbReference type="Proteomes" id="UP000327044"/>
    </source>
</evidence>
<protein>
    <recommendedName>
        <fullName evidence="18">Cytochrome P450</fullName>
    </recommendedName>
</protein>
<name>A0A5N4A7T4_PHOPY</name>
<keyword evidence="11 14" id="KW-0408">Iron</keyword>
<dbReference type="Pfam" id="PF00067">
    <property type="entry name" value="p450"/>
    <property type="match status" value="1"/>
</dbReference>
<evidence type="ECO:0000256" key="13">
    <source>
        <dbReference type="ARBA" id="ARBA00023136"/>
    </source>
</evidence>
<dbReference type="PRINTS" id="PR00465">
    <property type="entry name" value="EP450IV"/>
</dbReference>
<evidence type="ECO:0000256" key="12">
    <source>
        <dbReference type="ARBA" id="ARBA00023033"/>
    </source>
</evidence>
<dbReference type="GO" id="GO:0005789">
    <property type="term" value="C:endoplasmic reticulum membrane"/>
    <property type="evidence" value="ECO:0007669"/>
    <property type="project" value="UniProtKB-SubCell"/>
</dbReference>
<comment type="caution">
    <text evidence="16">The sequence shown here is derived from an EMBL/GenBank/DDBJ whole genome shotgun (WGS) entry which is preliminary data.</text>
</comment>
<dbReference type="InterPro" id="IPR050476">
    <property type="entry name" value="Insect_CytP450_Detox"/>
</dbReference>
<accession>A0A5N4A7T4</accession>
<keyword evidence="6 14" id="KW-0349">Heme</keyword>
<dbReference type="InterPro" id="IPR017972">
    <property type="entry name" value="Cyt_P450_CS"/>
</dbReference>
<dbReference type="PROSITE" id="PS00086">
    <property type="entry name" value="CYTOCHROME_P450"/>
    <property type="match status" value="1"/>
</dbReference>
<dbReference type="CDD" id="cd11056">
    <property type="entry name" value="CYP6-like"/>
    <property type="match status" value="1"/>
</dbReference>
<keyword evidence="10 15" id="KW-0560">Oxidoreductase</keyword>
<keyword evidence="13" id="KW-0472">Membrane</keyword>
<dbReference type="GO" id="GO:0004497">
    <property type="term" value="F:monooxygenase activity"/>
    <property type="evidence" value="ECO:0007669"/>
    <property type="project" value="UniProtKB-KW"/>
</dbReference>
<evidence type="ECO:0000256" key="1">
    <source>
        <dbReference type="ARBA" id="ARBA00001971"/>
    </source>
</evidence>
<dbReference type="OrthoDB" id="1470350at2759"/>
<dbReference type="GO" id="GO:0020037">
    <property type="term" value="F:heme binding"/>
    <property type="evidence" value="ECO:0007669"/>
    <property type="project" value="InterPro"/>
</dbReference>
<dbReference type="InParanoid" id="A0A5N4A7T4"/>
<evidence type="ECO:0008006" key="18">
    <source>
        <dbReference type="Google" id="ProtNLM"/>
    </source>
</evidence>
<dbReference type="Proteomes" id="UP000327044">
    <property type="component" value="Unassembled WGS sequence"/>
</dbReference>
<sequence>MLRVHKDFKDARYIGTYQNFSPRLCIKDPELIKRVLVKDFDYFVDHNTFIPYDGDSVWEKSLFNLKGDDWRHLRGVASPTFTSSKMKLMFSTILECASQVVASLQKSGEETIEFDAKELFGRLTTDVYFATHFGIQCNSLEERTNEFYIIGQKATNFLGLWFKIRFIMIQVFPKIAKVFGLQVFDREVNDFFRMLVKKNIESRKAQRIVRPDLIDIIMKSESNSHVELTDEILTALVATFFGGGFDSVSTLLMFVCYELSCDAVAQRRLQNEIEEYKENLTYKTLMEMSYLDMVVSETLRKWPVGFFLERRCVKPYIIPALNQDEVDVHLKEGDQIWIPLYALQRDSKWFSDPDRFDPERFSAKNKSNVNPYTYMPFGNGPRHCIGSRYALLVVKVAIFQIMLNYNVRLSKNVQPFRLARSYFQLLTKDKMLLEFRQRN</sequence>
<evidence type="ECO:0000256" key="15">
    <source>
        <dbReference type="RuleBase" id="RU000461"/>
    </source>
</evidence>
<dbReference type="AlphaFoldDB" id="A0A5N4A7T4"/>
<evidence type="ECO:0000256" key="3">
    <source>
        <dbReference type="ARBA" id="ARBA00004174"/>
    </source>
</evidence>
<dbReference type="PANTHER" id="PTHR24292">
    <property type="entry name" value="CYTOCHROME P450"/>
    <property type="match status" value="1"/>
</dbReference>
<evidence type="ECO:0000256" key="8">
    <source>
        <dbReference type="ARBA" id="ARBA00022824"/>
    </source>
</evidence>
<proteinExistence type="inferred from homology"/>
<dbReference type="FunFam" id="1.10.630.10:FF:000042">
    <property type="entry name" value="Cytochrome P450"/>
    <property type="match status" value="1"/>
</dbReference>
<comment type="similarity">
    <text evidence="5 15">Belongs to the cytochrome P450 family.</text>
</comment>
<feature type="binding site" description="axial binding residue" evidence="14">
    <location>
        <position position="384"/>
    </location>
    <ligand>
        <name>heme</name>
        <dbReference type="ChEBI" id="CHEBI:30413"/>
    </ligand>
    <ligandPart>
        <name>Fe</name>
        <dbReference type="ChEBI" id="CHEBI:18248"/>
    </ligandPart>
</feature>
<comment type="subcellular location">
    <subcellularLocation>
        <location evidence="4">Endoplasmic reticulum membrane</location>
        <topology evidence="4">Peripheral membrane protein</topology>
    </subcellularLocation>
    <subcellularLocation>
        <location evidence="3">Microsome membrane</location>
        <topology evidence="3">Peripheral membrane protein</topology>
    </subcellularLocation>
</comment>
<dbReference type="GO" id="GO:0005506">
    <property type="term" value="F:iron ion binding"/>
    <property type="evidence" value="ECO:0007669"/>
    <property type="project" value="InterPro"/>
</dbReference>
<dbReference type="GO" id="GO:0016705">
    <property type="term" value="F:oxidoreductase activity, acting on paired donors, with incorporation or reduction of molecular oxygen"/>
    <property type="evidence" value="ECO:0007669"/>
    <property type="project" value="InterPro"/>
</dbReference>
<dbReference type="InterPro" id="IPR036396">
    <property type="entry name" value="Cyt_P450_sf"/>
</dbReference>
<keyword evidence="17" id="KW-1185">Reference proteome</keyword>
<gene>
    <name evidence="16" type="ORF">PPYR_13000</name>
</gene>
<keyword evidence="9" id="KW-0492">Microsome</keyword>
<dbReference type="InterPro" id="IPR002403">
    <property type="entry name" value="Cyt_P450_E_grp-IV"/>
</dbReference>
<evidence type="ECO:0000256" key="5">
    <source>
        <dbReference type="ARBA" id="ARBA00010617"/>
    </source>
</evidence>
<evidence type="ECO:0000256" key="9">
    <source>
        <dbReference type="ARBA" id="ARBA00022848"/>
    </source>
</evidence>
<dbReference type="EMBL" id="VVIM01000009">
    <property type="protein sequence ID" value="KAB0793380.1"/>
    <property type="molecule type" value="Genomic_DNA"/>
</dbReference>
<dbReference type="SUPFAM" id="SSF48264">
    <property type="entry name" value="Cytochrome P450"/>
    <property type="match status" value="1"/>
</dbReference>
<keyword evidence="12 15" id="KW-0503">Monooxygenase</keyword>
<evidence type="ECO:0000256" key="7">
    <source>
        <dbReference type="ARBA" id="ARBA00022723"/>
    </source>
</evidence>
<keyword evidence="7 14" id="KW-0479">Metal-binding</keyword>
<evidence type="ECO:0000256" key="11">
    <source>
        <dbReference type="ARBA" id="ARBA00023004"/>
    </source>
</evidence>
<evidence type="ECO:0000256" key="4">
    <source>
        <dbReference type="ARBA" id="ARBA00004406"/>
    </source>
</evidence>
<keyword evidence="8" id="KW-0256">Endoplasmic reticulum</keyword>